<name>A0ABD2PN05_9PLAT</name>
<gene>
    <name evidence="2" type="ORF">Ciccas_013214</name>
</gene>
<dbReference type="EMBL" id="JBJKFK010005559">
    <property type="protein sequence ID" value="KAL3308257.1"/>
    <property type="molecule type" value="Genomic_DNA"/>
</dbReference>
<sequence length="288" mass="33219">MLSPDVPSIISAIKESQKFDFVFNLKNANLTNSKQLRCIDYACIFRHIHNKYTSSHVCKESSHDLSHTCNHKESYDNLMQMYSGVMEQRASLEEEIRDMNVRLAKLESDNVKLRHDNSYLQEAVVQIKIKWFVTFQITQHFSVLLHEQYYRELSKYGGEPLPLSSCVDTYSENLDPFELRLDLRESSRRIEPNLIGLAPVMEAEYLSCDDDISVDSVQIASEKTSIHMPSLVLYCQQEPPLSESFTLPELLHNDELIFQTPESCKLQLRPKIKTEVDISKLLNASGPR</sequence>
<comment type="caution">
    <text evidence="2">The sequence shown here is derived from an EMBL/GenBank/DDBJ whole genome shotgun (WGS) entry which is preliminary data.</text>
</comment>
<dbReference type="AlphaFoldDB" id="A0ABD2PN05"/>
<evidence type="ECO:0000313" key="3">
    <source>
        <dbReference type="Proteomes" id="UP001626550"/>
    </source>
</evidence>
<keyword evidence="3" id="KW-1185">Reference proteome</keyword>
<accession>A0ABD2PN05</accession>
<organism evidence="2 3">
    <name type="scientific">Cichlidogyrus casuarinus</name>
    <dbReference type="NCBI Taxonomy" id="1844966"/>
    <lineage>
        <taxon>Eukaryota</taxon>
        <taxon>Metazoa</taxon>
        <taxon>Spiralia</taxon>
        <taxon>Lophotrochozoa</taxon>
        <taxon>Platyhelminthes</taxon>
        <taxon>Monogenea</taxon>
        <taxon>Monopisthocotylea</taxon>
        <taxon>Dactylogyridea</taxon>
        <taxon>Ancyrocephalidae</taxon>
        <taxon>Cichlidogyrus</taxon>
    </lineage>
</organism>
<evidence type="ECO:0000256" key="1">
    <source>
        <dbReference type="SAM" id="Coils"/>
    </source>
</evidence>
<protein>
    <submittedName>
        <fullName evidence="2">Uncharacterized protein</fullName>
    </submittedName>
</protein>
<dbReference type="Proteomes" id="UP001626550">
    <property type="component" value="Unassembled WGS sequence"/>
</dbReference>
<reference evidence="2 3" key="1">
    <citation type="submission" date="2024-11" db="EMBL/GenBank/DDBJ databases">
        <title>Adaptive evolution of stress response genes in parasites aligns with host niche diversity.</title>
        <authorList>
            <person name="Hahn C."/>
            <person name="Resl P."/>
        </authorList>
    </citation>
    <scope>NUCLEOTIDE SEQUENCE [LARGE SCALE GENOMIC DNA]</scope>
    <source>
        <strain evidence="2">EGGRZ-B1_66</strain>
        <tissue evidence="2">Body</tissue>
    </source>
</reference>
<keyword evidence="1" id="KW-0175">Coiled coil</keyword>
<feature type="coiled-coil region" evidence="1">
    <location>
        <begin position="75"/>
        <end position="116"/>
    </location>
</feature>
<evidence type="ECO:0000313" key="2">
    <source>
        <dbReference type="EMBL" id="KAL3308257.1"/>
    </source>
</evidence>
<proteinExistence type="predicted"/>